<keyword evidence="2" id="KW-0238">DNA-binding</keyword>
<dbReference type="InterPro" id="IPR014710">
    <property type="entry name" value="RmlC-like_jellyroll"/>
</dbReference>
<dbReference type="PANTHER" id="PTHR43280:SF2">
    <property type="entry name" value="HTH-TYPE TRANSCRIPTIONAL REGULATOR EXSA"/>
    <property type="match status" value="1"/>
</dbReference>
<evidence type="ECO:0000259" key="4">
    <source>
        <dbReference type="PROSITE" id="PS01124"/>
    </source>
</evidence>
<keyword evidence="1" id="KW-0805">Transcription regulation</keyword>
<dbReference type="PROSITE" id="PS01124">
    <property type="entry name" value="HTH_ARAC_FAMILY_2"/>
    <property type="match status" value="1"/>
</dbReference>
<keyword evidence="6" id="KW-1185">Reference proteome</keyword>
<dbReference type="AlphaFoldDB" id="A0A2P6MLH7"/>
<dbReference type="OrthoDB" id="182958at2"/>
<comment type="caution">
    <text evidence="5">The sequence shown here is derived from an EMBL/GenBank/DDBJ whole genome shotgun (WGS) entry which is preliminary data.</text>
</comment>
<dbReference type="Pfam" id="PF02311">
    <property type="entry name" value="AraC_binding"/>
    <property type="match status" value="1"/>
</dbReference>
<dbReference type="InterPro" id="IPR009057">
    <property type="entry name" value="Homeodomain-like_sf"/>
</dbReference>
<feature type="domain" description="HTH araC/xylS-type" evidence="4">
    <location>
        <begin position="152"/>
        <end position="250"/>
    </location>
</feature>
<evidence type="ECO:0000313" key="6">
    <source>
        <dbReference type="Proteomes" id="UP000243650"/>
    </source>
</evidence>
<evidence type="ECO:0000313" key="5">
    <source>
        <dbReference type="EMBL" id="PRO67132.1"/>
    </source>
</evidence>
<dbReference type="SUPFAM" id="SSF51215">
    <property type="entry name" value="Regulatory protein AraC"/>
    <property type="match status" value="1"/>
</dbReference>
<dbReference type="GO" id="GO:0003700">
    <property type="term" value="F:DNA-binding transcription factor activity"/>
    <property type="evidence" value="ECO:0007669"/>
    <property type="project" value="InterPro"/>
</dbReference>
<dbReference type="SMART" id="SM00342">
    <property type="entry name" value="HTH_ARAC"/>
    <property type="match status" value="1"/>
</dbReference>
<proteinExistence type="predicted"/>
<dbReference type="RefSeq" id="WP_105957518.1">
    <property type="nucleotide sequence ID" value="NZ_PVNS01000001.1"/>
</dbReference>
<name>A0A2P6MLH7_ALKUR</name>
<reference evidence="5 6" key="1">
    <citation type="submission" date="2018-03" db="EMBL/GenBank/DDBJ databases">
        <title>Bacillus urumqiensis sp. nov., a moderately haloalkaliphilic bacterium isolated from a salt lake.</title>
        <authorList>
            <person name="Zhao B."/>
            <person name="Liao Z."/>
        </authorList>
    </citation>
    <scope>NUCLEOTIDE SEQUENCE [LARGE SCALE GENOMIC DNA]</scope>
    <source>
        <strain evidence="5 6">BZ-SZ-XJ18</strain>
    </source>
</reference>
<dbReference type="Proteomes" id="UP000243650">
    <property type="component" value="Unassembled WGS sequence"/>
</dbReference>
<evidence type="ECO:0000256" key="1">
    <source>
        <dbReference type="ARBA" id="ARBA00023015"/>
    </source>
</evidence>
<dbReference type="Gene3D" id="1.10.10.60">
    <property type="entry name" value="Homeodomain-like"/>
    <property type="match status" value="2"/>
</dbReference>
<evidence type="ECO:0000256" key="3">
    <source>
        <dbReference type="ARBA" id="ARBA00023163"/>
    </source>
</evidence>
<dbReference type="InterPro" id="IPR037923">
    <property type="entry name" value="HTH-like"/>
</dbReference>
<dbReference type="Pfam" id="PF12833">
    <property type="entry name" value="HTH_18"/>
    <property type="match status" value="1"/>
</dbReference>
<keyword evidence="3" id="KW-0804">Transcription</keyword>
<gene>
    <name evidence="5" type="ORF">C6I21_00775</name>
</gene>
<dbReference type="EMBL" id="PVNS01000001">
    <property type="protein sequence ID" value="PRO67132.1"/>
    <property type="molecule type" value="Genomic_DNA"/>
</dbReference>
<evidence type="ECO:0000256" key="2">
    <source>
        <dbReference type="ARBA" id="ARBA00023125"/>
    </source>
</evidence>
<dbReference type="InterPro" id="IPR003313">
    <property type="entry name" value="AraC-bd"/>
</dbReference>
<protein>
    <submittedName>
        <fullName evidence="5">AraC family transcriptional regulator</fullName>
    </submittedName>
</protein>
<dbReference type="InterPro" id="IPR018060">
    <property type="entry name" value="HTH_AraC"/>
</dbReference>
<accession>A0A2P6MLH7</accession>
<dbReference type="SUPFAM" id="SSF46689">
    <property type="entry name" value="Homeodomain-like"/>
    <property type="match status" value="2"/>
</dbReference>
<organism evidence="5 6">
    <name type="scientific">Alkalicoccus urumqiensis</name>
    <name type="common">Bacillus urumqiensis</name>
    <dbReference type="NCBI Taxonomy" id="1548213"/>
    <lineage>
        <taxon>Bacteria</taxon>
        <taxon>Bacillati</taxon>
        <taxon>Bacillota</taxon>
        <taxon>Bacilli</taxon>
        <taxon>Bacillales</taxon>
        <taxon>Bacillaceae</taxon>
        <taxon>Alkalicoccus</taxon>
    </lineage>
</organism>
<dbReference type="PANTHER" id="PTHR43280">
    <property type="entry name" value="ARAC-FAMILY TRANSCRIPTIONAL REGULATOR"/>
    <property type="match status" value="1"/>
</dbReference>
<dbReference type="Gene3D" id="2.60.120.10">
    <property type="entry name" value="Jelly Rolls"/>
    <property type="match status" value="1"/>
</dbReference>
<dbReference type="GO" id="GO:0043565">
    <property type="term" value="F:sequence-specific DNA binding"/>
    <property type="evidence" value="ECO:0007669"/>
    <property type="project" value="InterPro"/>
</dbReference>
<sequence length="251" mass="29461">MIFFEHHGMEEDEYFRVFPLRFEHFPLHFHRAFELIFVEQGTASVFVDQQEYDVSSGEAVFVFPHQLHAITTSGGAHVTVLLFSPEVIGHFFVNLKGRIPTNNVIPFRRLPDQGEEDAVYAQKAFLYDLCDTLVRQSGFTDVKYSPKTKIIHRMLHFIDVHFHETCTLQAVAEELQYDYAYLSKLFLQMTNMTFTWYVNHYRTAQACYLLKTTQKPVGEIAADCGYTTMRSFHRNFHRMMHTTPGRYRGHR</sequence>